<evidence type="ECO:0000256" key="8">
    <source>
        <dbReference type="ARBA" id="ARBA00023136"/>
    </source>
</evidence>
<keyword evidence="6" id="KW-0408">Iron</keyword>
<dbReference type="InterPro" id="IPR037066">
    <property type="entry name" value="Plug_dom_sf"/>
</dbReference>
<name>A0A1J5RII0_9ZZZZ</name>
<dbReference type="GO" id="GO:0009279">
    <property type="term" value="C:cell outer membrane"/>
    <property type="evidence" value="ECO:0007669"/>
    <property type="project" value="UniProtKB-SubCell"/>
</dbReference>
<keyword evidence="9" id="KW-0998">Cell outer membrane</keyword>
<dbReference type="AlphaFoldDB" id="A0A1J5RII0"/>
<dbReference type="SUPFAM" id="SSF56935">
    <property type="entry name" value="Porins"/>
    <property type="match status" value="2"/>
</dbReference>
<dbReference type="GO" id="GO:0015344">
    <property type="term" value="F:siderophore uptake transmembrane transporter activity"/>
    <property type="evidence" value="ECO:0007669"/>
    <property type="project" value="TreeGrafter"/>
</dbReference>
<protein>
    <submittedName>
        <fullName evidence="10">Ferrichrome outer membrane transporter</fullName>
    </submittedName>
</protein>
<accession>A0A1J5RII0</accession>
<dbReference type="InterPro" id="IPR036942">
    <property type="entry name" value="Beta-barrel_TonB_sf"/>
</dbReference>
<evidence type="ECO:0000256" key="3">
    <source>
        <dbReference type="ARBA" id="ARBA00022496"/>
    </source>
</evidence>
<organism evidence="10">
    <name type="scientific">mine drainage metagenome</name>
    <dbReference type="NCBI Taxonomy" id="410659"/>
    <lineage>
        <taxon>unclassified sequences</taxon>
        <taxon>metagenomes</taxon>
        <taxon>ecological metagenomes</taxon>
    </lineage>
</organism>
<evidence type="ECO:0000256" key="4">
    <source>
        <dbReference type="ARBA" id="ARBA00022692"/>
    </source>
</evidence>
<comment type="subcellular location">
    <subcellularLocation>
        <location evidence="1">Cell outer membrane</location>
        <topology evidence="1">Multi-pass membrane protein</topology>
    </subcellularLocation>
</comment>
<evidence type="ECO:0000256" key="2">
    <source>
        <dbReference type="ARBA" id="ARBA00022448"/>
    </source>
</evidence>
<comment type="caution">
    <text evidence="10">The sequence shown here is derived from an EMBL/GenBank/DDBJ whole genome shotgun (WGS) entry which is preliminary data.</text>
</comment>
<evidence type="ECO:0000256" key="1">
    <source>
        <dbReference type="ARBA" id="ARBA00004571"/>
    </source>
</evidence>
<keyword evidence="3" id="KW-0410">Iron transport</keyword>
<evidence type="ECO:0000256" key="9">
    <source>
        <dbReference type="ARBA" id="ARBA00023237"/>
    </source>
</evidence>
<sequence>MRHNNPMRPQRLAAAAAASALFLLASTLARAQSKTDQASASNSGQGSDDTIVLSPFEVSSSSDTGYTASDTLAGTNLRTKLRDIGTSLSVYTSKFMQDIGATDAQDLLVYTTDSEVGGIRGNYSATLNKGSFFDDTGSGSYVSLVGNTRLRGLAQADTTRGFFLTDIPFDNYNTDRVDIQRGANSILFGLASPGGVINAGLNEARLFRNSGSYSVRTDQYGSFRQSLDANVVVIPKQLAVRVDLLDDQSKFEQKEAWNRDRRLYAALRYDPAMLNNESVSTIIKANVETGTIAGDDPVVLPPRDQMTTWWSVANKDAIVPAGSYNATAGVYQGYTNATLNYNDAGNYVVDPSGNVVANPVGGFPWIGDPGRWYQNIAAVYLQPNSSVQGGATSPAWMDRVAIPTLPGENWGWYNNFAGMKTGSGIFGTVNNQQGFWKDPVLSNPGIFDFYHHLLAGPNKFNGQHFNAFDASISQSYLDNTLGFEVVFDHQETNAQQENAFAWEDGNAINIDINKVLPDGSTNPNFGRPYVASDMVDNYLDFRTRQAARATAFYKLDFKKFVGNERLASILGHHLFTAQWSTQSDNHKDLRYARSAIAGDTMQFINQVGNPWNWENTAAIHYLGASLAGASSPANAGLSGLTAMQIPTNGYSGTIYDPNTHSFVQHAIGVINDPYYSTFGPSWTKQTVDSEALIWQGHMLDDVIVPTIGWRHDIAKAYQANNPPNNPATGYAIVNDPSLWYLGGTPTNTLRGNTTSYQLVIHTPESIKRHLPLGMDVDLTFDKSQNFSPSASAQDVYGNPMPAQTGTTKDYGITLSFFNQKLTLRAIRYKSAALNDQVGGVNTYWVVQEEVNFWNEAHDPYNIANHPDAVAAYNAHQVSDTLKAAWNWKVTTNPTNGVQTATAGRPSGYINDLADTTSSGDEFEIAARPVEGWDISFNASKTDAVSANNMKDLITYMNDRIPVWTGTAGNMVQGAGSTTSMAQDAYNNIIISYETALAKNGQAQQELHKWHWNLITNYKFHSGMLKGFNIGGAVRWQDKIAIGYAVTKNSLGSLIYDLNHPYYGPSETNLDAWIGYERQLTRHITWKVQLNARDLFQGNKLIPIAAQPDGTVATYRIAPETQYTLTNTFSF</sequence>
<dbReference type="EMBL" id="MLJW01000164">
    <property type="protein sequence ID" value="OIQ95585.1"/>
    <property type="molecule type" value="Genomic_DNA"/>
</dbReference>
<dbReference type="InterPro" id="IPR039426">
    <property type="entry name" value="TonB-dep_rcpt-like"/>
</dbReference>
<keyword evidence="8" id="KW-0472">Membrane</keyword>
<evidence type="ECO:0000256" key="6">
    <source>
        <dbReference type="ARBA" id="ARBA00023004"/>
    </source>
</evidence>
<keyword evidence="5" id="KW-0732">Signal</keyword>
<keyword evidence="2" id="KW-0813">Transport</keyword>
<gene>
    <name evidence="10" type="ORF">GALL_224570</name>
</gene>
<dbReference type="Gene3D" id="2.170.130.10">
    <property type="entry name" value="TonB-dependent receptor, plug domain"/>
    <property type="match status" value="1"/>
</dbReference>
<evidence type="ECO:0000313" key="10">
    <source>
        <dbReference type="EMBL" id="OIQ95585.1"/>
    </source>
</evidence>
<evidence type="ECO:0000256" key="7">
    <source>
        <dbReference type="ARBA" id="ARBA00023065"/>
    </source>
</evidence>
<dbReference type="PANTHER" id="PTHR32552:SF68">
    <property type="entry name" value="FERRICHROME OUTER MEMBRANE TRANSPORTER_PHAGE RECEPTOR"/>
    <property type="match status" value="1"/>
</dbReference>
<dbReference type="PANTHER" id="PTHR32552">
    <property type="entry name" value="FERRICHROME IRON RECEPTOR-RELATED"/>
    <property type="match status" value="1"/>
</dbReference>
<evidence type="ECO:0000256" key="5">
    <source>
        <dbReference type="ARBA" id="ARBA00022729"/>
    </source>
</evidence>
<dbReference type="Gene3D" id="2.40.170.20">
    <property type="entry name" value="TonB-dependent receptor, beta-barrel domain"/>
    <property type="match status" value="1"/>
</dbReference>
<proteinExistence type="predicted"/>
<reference evidence="10" key="1">
    <citation type="submission" date="2016-10" db="EMBL/GenBank/DDBJ databases">
        <title>Sequence of Gallionella enrichment culture.</title>
        <authorList>
            <person name="Poehlein A."/>
            <person name="Muehling M."/>
            <person name="Daniel R."/>
        </authorList>
    </citation>
    <scope>NUCLEOTIDE SEQUENCE</scope>
</reference>
<keyword evidence="7" id="KW-0406">Ion transport</keyword>
<keyword evidence="4" id="KW-0812">Transmembrane</keyword>